<evidence type="ECO:0000256" key="2">
    <source>
        <dbReference type="ARBA" id="ARBA00022679"/>
    </source>
</evidence>
<reference evidence="8 9" key="1">
    <citation type="submission" date="2016-10" db="EMBL/GenBank/DDBJ databases">
        <title>Alkaliphiles isolated from bioreactors.</title>
        <authorList>
            <person name="Salah Z."/>
            <person name="Rout S.P."/>
            <person name="Humphreys P.N."/>
        </authorList>
    </citation>
    <scope>NUCLEOTIDE SEQUENCE [LARGE SCALE GENOMIC DNA]</scope>
    <source>
        <strain evidence="8 9">ZS02</strain>
    </source>
</reference>
<evidence type="ECO:0000313" key="9">
    <source>
        <dbReference type="Proteomes" id="UP000187526"/>
    </source>
</evidence>
<dbReference type="Pfam" id="PF05175">
    <property type="entry name" value="MTS"/>
    <property type="match status" value="1"/>
</dbReference>
<keyword evidence="2 5" id="KW-0808">Transferase</keyword>
<feature type="domain" description="Release factor glutamine methyltransferase N-terminal" evidence="7">
    <location>
        <begin position="6"/>
        <end position="69"/>
    </location>
</feature>
<organism evidence="8 9">
    <name type="scientific">Azonexus hydrophilus</name>
    <dbReference type="NCBI Taxonomy" id="418702"/>
    <lineage>
        <taxon>Bacteria</taxon>
        <taxon>Pseudomonadati</taxon>
        <taxon>Pseudomonadota</taxon>
        <taxon>Betaproteobacteria</taxon>
        <taxon>Rhodocyclales</taxon>
        <taxon>Azonexaceae</taxon>
        <taxon>Azonexus</taxon>
    </lineage>
</organism>
<dbReference type="Proteomes" id="UP000187526">
    <property type="component" value="Unassembled WGS sequence"/>
</dbReference>
<dbReference type="SUPFAM" id="SSF53335">
    <property type="entry name" value="S-adenosyl-L-methionine-dependent methyltransferases"/>
    <property type="match status" value="1"/>
</dbReference>
<dbReference type="EMBL" id="MTHD01000001">
    <property type="protein sequence ID" value="OMG56532.1"/>
    <property type="molecule type" value="Genomic_DNA"/>
</dbReference>
<dbReference type="InterPro" id="IPR019874">
    <property type="entry name" value="RF_methyltr_PrmC"/>
</dbReference>
<dbReference type="InterPro" id="IPR007848">
    <property type="entry name" value="Small_mtfrase_dom"/>
</dbReference>
<dbReference type="InterPro" id="IPR004556">
    <property type="entry name" value="HemK-like"/>
</dbReference>
<dbReference type="OrthoDB" id="9800643at2"/>
<dbReference type="InterPro" id="IPR050320">
    <property type="entry name" value="N5-glutamine_MTase"/>
</dbReference>
<dbReference type="RefSeq" id="WP_076091766.1">
    <property type="nucleotide sequence ID" value="NZ_MTHD01000001.1"/>
</dbReference>
<comment type="function">
    <text evidence="5">Methylates the class 1 translation termination release factors RF1/PrfA and RF2/PrfB on the glutamine residue of the universally conserved GGQ motif.</text>
</comment>
<gene>
    <name evidence="5" type="primary">prmC</name>
    <name evidence="8" type="ORF">BJN45_02640</name>
</gene>
<evidence type="ECO:0000313" key="8">
    <source>
        <dbReference type="EMBL" id="OMG56532.1"/>
    </source>
</evidence>
<dbReference type="EC" id="2.1.1.297" evidence="5"/>
<dbReference type="Pfam" id="PF17827">
    <property type="entry name" value="PrmC_N"/>
    <property type="match status" value="1"/>
</dbReference>
<comment type="catalytic activity">
    <reaction evidence="4 5">
        <text>L-glutaminyl-[peptide chain release factor] + S-adenosyl-L-methionine = N(5)-methyl-L-glutaminyl-[peptide chain release factor] + S-adenosyl-L-homocysteine + H(+)</text>
        <dbReference type="Rhea" id="RHEA:42896"/>
        <dbReference type="Rhea" id="RHEA-COMP:10271"/>
        <dbReference type="Rhea" id="RHEA-COMP:10272"/>
        <dbReference type="ChEBI" id="CHEBI:15378"/>
        <dbReference type="ChEBI" id="CHEBI:30011"/>
        <dbReference type="ChEBI" id="CHEBI:57856"/>
        <dbReference type="ChEBI" id="CHEBI:59789"/>
        <dbReference type="ChEBI" id="CHEBI:61891"/>
        <dbReference type="EC" id="2.1.1.297"/>
    </reaction>
</comment>
<evidence type="ECO:0000259" key="6">
    <source>
        <dbReference type="Pfam" id="PF05175"/>
    </source>
</evidence>
<keyword evidence="9" id="KW-1185">Reference proteome</keyword>
<feature type="binding site" evidence="5">
    <location>
        <begin position="114"/>
        <end position="118"/>
    </location>
    <ligand>
        <name>S-adenosyl-L-methionine</name>
        <dbReference type="ChEBI" id="CHEBI:59789"/>
    </ligand>
</feature>
<dbReference type="GO" id="GO:0102559">
    <property type="term" value="F:peptide chain release factor N(5)-glutamine methyltransferase activity"/>
    <property type="evidence" value="ECO:0007669"/>
    <property type="project" value="UniProtKB-EC"/>
</dbReference>
<dbReference type="Gene3D" id="1.10.8.10">
    <property type="entry name" value="DNA helicase RuvA subunit, C-terminal domain"/>
    <property type="match status" value="1"/>
</dbReference>
<evidence type="ECO:0000256" key="3">
    <source>
        <dbReference type="ARBA" id="ARBA00022691"/>
    </source>
</evidence>
<sequence length="274" mass="29106">MTTLGEALAAARQRIDRLDARLLLQYATGCTHADLLARPETPVIAPAYAQFAEWVERRAAGEPLAYLVGEAEFRGQVFQVSPEVLIPRPETEVLIDLAVDRLKTQKTARVVDLGTGSGIVAISLALECPQVGIVAVDLSPGAISVARNNAGRLGAAVDFRQGDWFAPLTGERFDLIVSNPPYVADGDPHLSRDGLPFEPQMALSDLEKGGDGLACIRRIVAAAPAFLNPGGWLLFEHGYDQGAASRNLLTAAGFKAAFTHPDLAGTDRVSGGQL</sequence>
<evidence type="ECO:0000256" key="1">
    <source>
        <dbReference type="ARBA" id="ARBA00022603"/>
    </source>
</evidence>
<comment type="similarity">
    <text evidence="5">Belongs to the protein N5-glutamine methyltransferase family. PrmC subfamily.</text>
</comment>
<dbReference type="FunFam" id="3.40.50.150:FF:000053">
    <property type="entry name" value="Release factor glutamine methyltransferase"/>
    <property type="match status" value="1"/>
</dbReference>
<evidence type="ECO:0000259" key="7">
    <source>
        <dbReference type="Pfam" id="PF17827"/>
    </source>
</evidence>
<name>A0A1R1ICY9_9RHOO</name>
<evidence type="ECO:0000256" key="4">
    <source>
        <dbReference type="ARBA" id="ARBA00048391"/>
    </source>
</evidence>
<dbReference type="NCBIfam" id="TIGR03534">
    <property type="entry name" value="RF_mod_PrmC"/>
    <property type="match status" value="1"/>
</dbReference>
<keyword evidence="3 5" id="KW-0949">S-adenosyl-L-methionine</keyword>
<feature type="domain" description="Methyltransferase small" evidence="6">
    <location>
        <begin position="98"/>
        <end position="187"/>
    </location>
</feature>
<dbReference type="PROSITE" id="PS00092">
    <property type="entry name" value="N6_MTASE"/>
    <property type="match status" value="1"/>
</dbReference>
<protein>
    <recommendedName>
        <fullName evidence="5">Release factor glutamine methyltransferase</fullName>
        <shortName evidence="5">RF MTase</shortName>
        <ecNumber evidence="5">2.1.1.297</ecNumber>
    </recommendedName>
    <alternativeName>
        <fullName evidence="5">N5-glutamine methyltransferase PrmC</fullName>
    </alternativeName>
    <alternativeName>
        <fullName evidence="5">Protein-(glutamine-N5) MTase PrmC</fullName>
    </alternativeName>
    <alternativeName>
        <fullName evidence="5">Protein-glutamine N-methyltransferase PrmC</fullName>
    </alternativeName>
</protein>
<dbReference type="NCBIfam" id="TIGR00536">
    <property type="entry name" value="hemK_fam"/>
    <property type="match status" value="1"/>
</dbReference>
<feature type="binding site" evidence="5">
    <location>
        <position position="179"/>
    </location>
    <ligand>
        <name>S-adenosyl-L-methionine</name>
        <dbReference type="ChEBI" id="CHEBI:59789"/>
    </ligand>
</feature>
<dbReference type="GO" id="GO:0003676">
    <property type="term" value="F:nucleic acid binding"/>
    <property type="evidence" value="ECO:0007669"/>
    <property type="project" value="InterPro"/>
</dbReference>
<dbReference type="PANTHER" id="PTHR18895:SF74">
    <property type="entry name" value="MTRF1L RELEASE FACTOR GLUTAMINE METHYLTRANSFERASE"/>
    <property type="match status" value="1"/>
</dbReference>
<keyword evidence="1 5" id="KW-0489">Methyltransferase</keyword>
<dbReference type="Gene3D" id="3.40.50.150">
    <property type="entry name" value="Vaccinia Virus protein VP39"/>
    <property type="match status" value="1"/>
</dbReference>
<dbReference type="STRING" id="418702.BJN45_02640"/>
<feature type="binding site" evidence="5">
    <location>
        <begin position="179"/>
        <end position="182"/>
    </location>
    <ligand>
        <name>substrate</name>
    </ligand>
</feature>
<feature type="binding site" evidence="5">
    <location>
        <position position="137"/>
    </location>
    <ligand>
        <name>S-adenosyl-L-methionine</name>
        <dbReference type="ChEBI" id="CHEBI:59789"/>
    </ligand>
</feature>
<proteinExistence type="inferred from homology"/>
<feature type="binding site" evidence="5">
    <location>
        <position position="164"/>
    </location>
    <ligand>
        <name>S-adenosyl-L-methionine</name>
        <dbReference type="ChEBI" id="CHEBI:59789"/>
    </ligand>
</feature>
<comment type="caution">
    <text evidence="8">The sequence shown here is derived from an EMBL/GenBank/DDBJ whole genome shotgun (WGS) entry which is preliminary data.</text>
</comment>
<dbReference type="InterPro" id="IPR040758">
    <property type="entry name" value="PrmC_N"/>
</dbReference>
<dbReference type="CDD" id="cd02440">
    <property type="entry name" value="AdoMet_MTases"/>
    <property type="match status" value="1"/>
</dbReference>
<dbReference type="GO" id="GO:0032259">
    <property type="term" value="P:methylation"/>
    <property type="evidence" value="ECO:0007669"/>
    <property type="project" value="UniProtKB-KW"/>
</dbReference>
<evidence type="ECO:0000256" key="5">
    <source>
        <dbReference type="HAMAP-Rule" id="MF_02126"/>
    </source>
</evidence>
<dbReference type="InterPro" id="IPR002052">
    <property type="entry name" value="DNA_methylase_N6_adenine_CS"/>
</dbReference>
<dbReference type="HAMAP" id="MF_02126">
    <property type="entry name" value="RF_methyltr_PrmC"/>
    <property type="match status" value="1"/>
</dbReference>
<accession>A0A1R1ICY9</accession>
<dbReference type="PANTHER" id="PTHR18895">
    <property type="entry name" value="HEMK METHYLTRANSFERASE"/>
    <property type="match status" value="1"/>
</dbReference>
<dbReference type="InterPro" id="IPR029063">
    <property type="entry name" value="SAM-dependent_MTases_sf"/>
</dbReference>
<dbReference type="AlphaFoldDB" id="A0A1R1ICY9"/>